<evidence type="ECO:0000256" key="3">
    <source>
        <dbReference type="ARBA" id="ARBA00022448"/>
    </source>
</evidence>
<evidence type="ECO:0000256" key="2">
    <source>
        <dbReference type="ARBA" id="ARBA00010992"/>
    </source>
</evidence>
<comment type="subcellular location">
    <subcellularLocation>
        <location evidence="1">Membrane</location>
        <topology evidence="1">Multi-pass membrane protein</topology>
    </subcellularLocation>
</comment>
<reference evidence="11" key="1">
    <citation type="submission" date="2021-07" db="EMBL/GenBank/DDBJ databases">
        <authorList>
            <person name="Branca A.L. A."/>
        </authorList>
    </citation>
    <scope>NUCLEOTIDE SEQUENCE</scope>
</reference>
<evidence type="ECO:0000313" key="11">
    <source>
        <dbReference type="EMBL" id="CAG8378968.1"/>
    </source>
</evidence>
<feature type="transmembrane region" description="Helical" evidence="9">
    <location>
        <begin position="480"/>
        <end position="502"/>
    </location>
</feature>
<dbReference type="PANTHER" id="PTHR48022">
    <property type="entry name" value="PLASTIDIC GLUCOSE TRANSPORTER 4"/>
    <property type="match status" value="1"/>
</dbReference>
<feature type="transmembrane region" description="Helical" evidence="9">
    <location>
        <begin position="413"/>
        <end position="436"/>
    </location>
</feature>
<proteinExistence type="inferred from homology"/>
<dbReference type="InterPro" id="IPR050360">
    <property type="entry name" value="MFS_Sugar_Transporters"/>
</dbReference>
<feature type="compositionally biased region" description="Basic and acidic residues" evidence="8">
    <location>
        <begin position="541"/>
        <end position="566"/>
    </location>
</feature>
<sequence length="566" mass="61808">MGAAGGGWSSEAIKHVPLPARGIYIWLAAIWASYSGGLHGFNTANISGTMGLKPFVRDFGWGDLSDSTVSNYEGWVVSSMLLVRQSSPCSSLCPCQMLIFFSYQGQTVGVLIAGPLGERRGRKAVIMLSAILYTIGAILMAANFGSLAELLVGRIFSGLGSGAGMVVGPIYISEIAPTEMRGMMTTFYNINIMAGVAGSYWINFGSLEQIAAENSWQWRTTLVLQLIPSVVLFIGYVFFPESPRYLMMRGRTNAAHDSLSRLRGLDDSSPYFESEFNELKGRFDASADSQSAFASFKSLLGSCVTDPPTRKLLLFVIIIQTFFIMSGGNSITYYAPTILKSIGLDSQQRLLFSAIYGMIKVASVFLYAFVLTDRFGRRPLLLIGSTINVICLCYIAVYLGVADLSGSDDPSAAAWVAIVAICFFAIGYGFGWAPAFSLTASEICPTPIRGTVVTIAFVYQNLLNFAITRGFPNMTTDMQAWGPFVLFTAFTFVATCWVFVAFPECKGRSMEKADTLFSMPWYKIGFSKVPDTSEVLTTGADLEKATSSEHTEHISLEDNKRRKEEM</sequence>
<keyword evidence="4 9" id="KW-0812">Transmembrane</keyword>
<evidence type="ECO:0000259" key="10">
    <source>
        <dbReference type="PROSITE" id="PS50850"/>
    </source>
</evidence>
<feature type="transmembrane region" description="Helical" evidence="9">
    <location>
        <begin position="380"/>
        <end position="401"/>
    </location>
</feature>
<feature type="transmembrane region" description="Helical" evidence="9">
    <location>
        <begin position="124"/>
        <end position="145"/>
    </location>
</feature>
<accession>A0A9W4NHE4</accession>
<keyword evidence="3 7" id="KW-0813">Transport</keyword>
<feature type="transmembrane region" description="Helical" evidence="9">
    <location>
        <begin position="312"/>
        <end position="335"/>
    </location>
</feature>
<keyword evidence="5 9" id="KW-1133">Transmembrane helix</keyword>
<dbReference type="PROSITE" id="PS00217">
    <property type="entry name" value="SUGAR_TRANSPORT_2"/>
    <property type="match status" value="1"/>
</dbReference>
<evidence type="ECO:0000256" key="1">
    <source>
        <dbReference type="ARBA" id="ARBA00004141"/>
    </source>
</evidence>
<evidence type="ECO:0000313" key="12">
    <source>
        <dbReference type="Proteomes" id="UP001152646"/>
    </source>
</evidence>
<dbReference type="InterPro" id="IPR036259">
    <property type="entry name" value="MFS_trans_sf"/>
</dbReference>
<evidence type="ECO:0000256" key="9">
    <source>
        <dbReference type="SAM" id="Phobius"/>
    </source>
</evidence>
<dbReference type="Pfam" id="PF00083">
    <property type="entry name" value="Sugar_tr"/>
    <property type="match status" value="1"/>
</dbReference>
<organism evidence="11 12">
    <name type="scientific">Penicillium salamii</name>
    <dbReference type="NCBI Taxonomy" id="1612424"/>
    <lineage>
        <taxon>Eukaryota</taxon>
        <taxon>Fungi</taxon>
        <taxon>Dikarya</taxon>
        <taxon>Ascomycota</taxon>
        <taxon>Pezizomycotina</taxon>
        <taxon>Eurotiomycetes</taxon>
        <taxon>Eurotiomycetidae</taxon>
        <taxon>Eurotiales</taxon>
        <taxon>Aspergillaceae</taxon>
        <taxon>Penicillium</taxon>
    </lineage>
</organism>
<feature type="transmembrane region" description="Helical" evidence="9">
    <location>
        <begin position="151"/>
        <end position="172"/>
    </location>
</feature>
<evidence type="ECO:0000256" key="5">
    <source>
        <dbReference type="ARBA" id="ARBA00022989"/>
    </source>
</evidence>
<keyword evidence="6 9" id="KW-0472">Membrane</keyword>
<dbReference type="AlphaFoldDB" id="A0A9W4NHE4"/>
<protein>
    <recommendedName>
        <fullName evidence="10">Major facilitator superfamily (MFS) profile domain-containing protein</fullName>
    </recommendedName>
</protein>
<dbReference type="SUPFAM" id="SSF103473">
    <property type="entry name" value="MFS general substrate transporter"/>
    <property type="match status" value="1"/>
</dbReference>
<dbReference type="GO" id="GO:0016020">
    <property type="term" value="C:membrane"/>
    <property type="evidence" value="ECO:0007669"/>
    <property type="project" value="UniProtKB-SubCell"/>
</dbReference>
<feature type="transmembrane region" description="Helical" evidence="9">
    <location>
        <begin position="350"/>
        <end position="371"/>
    </location>
</feature>
<evidence type="ECO:0000256" key="4">
    <source>
        <dbReference type="ARBA" id="ARBA00022692"/>
    </source>
</evidence>
<feature type="region of interest" description="Disordered" evidence="8">
    <location>
        <begin position="540"/>
        <end position="566"/>
    </location>
</feature>
<feature type="domain" description="Major facilitator superfamily (MFS) profile" evidence="10">
    <location>
        <begin position="28"/>
        <end position="506"/>
    </location>
</feature>
<dbReference type="EMBL" id="CAJVPA010000185">
    <property type="protein sequence ID" value="CAG8378968.1"/>
    <property type="molecule type" value="Genomic_DNA"/>
</dbReference>
<evidence type="ECO:0000256" key="8">
    <source>
        <dbReference type="SAM" id="MobiDB-lite"/>
    </source>
</evidence>
<feature type="transmembrane region" description="Helical" evidence="9">
    <location>
        <begin position="222"/>
        <end position="239"/>
    </location>
</feature>
<dbReference type="InterPro" id="IPR005829">
    <property type="entry name" value="Sugar_transporter_CS"/>
</dbReference>
<dbReference type="InterPro" id="IPR005828">
    <property type="entry name" value="MFS_sugar_transport-like"/>
</dbReference>
<comment type="similarity">
    <text evidence="2 7">Belongs to the major facilitator superfamily. Sugar transporter (TC 2.A.1.1) family.</text>
</comment>
<dbReference type="Proteomes" id="UP001152646">
    <property type="component" value="Unassembled WGS sequence"/>
</dbReference>
<evidence type="ECO:0000256" key="7">
    <source>
        <dbReference type="RuleBase" id="RU003346"/>
    </source>
</evidence>
<dbReference type="GO" id="GO:0005351">
    <property type="term" value="F:carbohydrate:proton symporter activity"/>
    <property type="evidence" value="ECO:0007669"/>
    <property type="project" value="TreeGrafter"/>
</dbReference>
<feature type="transmembrane region" description="Helical" evidence="9">
    <location>
        <begin position="184"/>
        <end position="202"/>
    </location>
</feature>
<dbReference type="InterPro" id="IPR020846">
    <property type="entry name" value="MFS_dom"/>
</dbReference>
<comment type="caution">
    <text evidence="11">The sequence shown here is derived from an EMBL/GenBank/DDBJ whole genome shotgun (WGS) entry which is preliminary data.</text>
</comment>
<dbReference type="NCBIfam" id="TIGR00879">
    <property type="entry name" value="SP"/>
    <property type="match status" value="1"/>
</dbReference>
<dbReference type="PRINTS" id="PR00171">
    <property type="entry name" value="SUGRTRNSPORT"/>
</dbReference>
<gene>
    <name evidence="11" type="ORF">PSALAMII_LOCUS5800</name>
</gene>
<dbReference type="PROSITE" id="PS50850">
    <property type="entry name" value="MFS"/>
    <property type="match status" value="1"/>
</dbReference>
<dbReference type="Gene3D" id="1.20.1250.20">
    <property type="entry name" value="MFS general substrate transporter like domains"/>
    <property type="match status" value="1"/>
</dbReference>
<feature type="transmembrane region" description="Helical" evidence="9">
    <location>
        <begin position="448"/>
        <end position="468"/>
    </location>
</feature>
<dbReference type="InterPro" id="IPR003663">
    <property type="entry name" value="Sugar/inositol_transpt"/>
</dbReference>
<name>A0A9W4NHE4_9EURO</name>
<dbReference type="OrthoDB" id="5296287at2759"/>
<evidence type="ECO:0000256" key="6">
    <source>
        <dbReference type="ARBA" id="ARBA00023136"/>
    </source>
</evidence>
<dbReference type="PANTHER" id="PTHR48022:SF23">
    <property type="entry name" value="MAJOR FACILITATOR SUPERFAMILY (MFS) PROFILE DOMAIN-CONTAINING PROTEIN"/>
    <property type="match status" value="1"/>
</dbReference>